<feature type="domain" description="Bacterial Ig" evidence="1">
    <location>
        <begin position="268"/>
        <end position="339"/>
    </location>
</feature>
<sequence>MPEITAPTAGSTAITGIGVAGDIVTVYADDGTEIGTTVVNSNGTWTVNVPGGMRLDEGDTISAIQTDQDGNQSDRANIAVLPVEVPAPGIKQPTAGETIITGTGVAGDTVNVYFDDGALIGSAVVGEDGTWTINVSSHTSLNGNDNIYAVQTDQAGNQSEKNNTTVIPAEVPAPEINQPTAGATTITGTGVAGDTVTVYGNDGTEIGTVVVDDNGTWTVDVPDGVNLEAGDTISVVQNDNYGDQSEPVSTTVLPGEVTPPNINAPMAGANTITGTGEAGDTVTVVTEDGTEIGSAVVYSDGNWSVNVPDDMSLIEGDNIAAVQTDQNGNQSKYASTQVQAA</sequence>
<dbReference type="InterPro" id="IPR013783">
    <property type="entry name" value="Ig-like_fold"/>
</dbReference>
<dbReference type="Proteomes" id="UP000196118">
    <property type="component" value="Chromosome"/>
</dbReference>
<feature type="domain" description="Bacterial Ig" evidence="1">
    <location>
        <begin position="92"/>
        <end position="166"/>
    </location>
</feature>
<dbReference type="InterPro" id="IPR041498">
    <property type="entry name" value="Big_6"/>
</dbReference>
<proteinExistence type="predicted"/>
<dbReference type="EMBL" id="CP021474">
    <property type="protein sequence ID" value="ARW20616.1"/>
    <property type="molecule type" value="Genomic_DNA"/>
</dbReference>
<protein>
    <recommendedName>
        <fullName evidence="1">Bacterial Ig domain-containing protein</fullName>
    </recommendedName>
</protein>
<dbReference type="Gene3D" id="2.60.40.10">
    <property type="entry name" value="Immunoglobulins"/>
    <property type="match status" value="4"/>
</dbReference>
<gene>
    <name evidence="2" type="ORF">S100892_02077</name>
</gene>
<evidence type="ECO:0000313" key="2">
    <source>
        <dbReference type="EMBL" id="ARW20616.1"/>
    </source>
</evidence>
<dbReference type="NCBIfam" id="NF033510">
    <property type="entry name" value="Ca_tandemer"/>
    <property type="match status" value="4"/>
</dbReference>
<dbReference type="Pfam" id="PF17936">
    <property type="entry name" value="Big_6"/>
    <property type="match status" value="4"/>
</dbReference>
<evidence type="ECO:0000313" key="3">
    <source>
        <dbReference type="Proteomes" id="UP000196118"/>
    </source>
</evidence>
<feature type="domain" description="Bacterial Ig" evidence="1">
    <location>
        <begin position="8"/>
        <end position="80"/>
    </location>
</feature>
<name>A0A1Y0VWW2_PEDPE</name>
<accession>A0A1Y0VWW2</accession>
<dbReference type="AlphaFoldDB" id="A0A1Y0VWW2"/>
<evidence type="ECO:0000259" key="1">
    <source>
        <dbReference type="Pfam" id="PF17936"/>
    </source>
</evidence>
<organism evidence="2 3">
    <name type="scientific">Pediococcus pentosaceus</name>
    <dbReference type="NCBI Taxonomy" id="1255"/>
    <lineage>
        <taxon>Bacteria</taxon>
        <taxon>Bacillati</taxon>
        <taxon>Bacillota</taxon>
        <taxon>Bacilli</taxon>
        <taxon>Lactobacillales</taxon>
        <taxon>Lactobacillaceae</taxon>
        <taxon>Pediococcus</taxon>
    </lineage>
</organism>
<feature type="domain" description="Bacterial Ig" evidence="1">
    <location>
        <begin position="173"/>
        <end position="252"/>
    </location>
</feature>
<reference evidence="2 3" key="1">
    <citation type="submission" date="2017-05" db="EMBL/GenBank/DDBJ databases">
        <title>Genome sequence of Pediococcus pentosaceus strain SRCM100892.</title>
        <authorList>
            <person name="Cho S.H."/>
        </authorList>
    </citation>
    <scope>NUCLEOTIDE SEQUENCE [LARGE SCALE GENOMIC DNA]</scope>
    <source>
        <strain evidence="2 3">SRCM100892</strain>
    </source>
</reference>